<reference evidence="5 6" key="1">
    <citation type="submission" date="2015-06" db="EMBL/GenBank/DDBJ databases">
        <title>Survival trade-offs in plant roots during colonization by closely related pathogenic and mutualistic fungi.</title>
        <authorList>
            <person name="Hacquard S."/>
            <person name="Kracher B."/>
            <person name="Hiruma K."/>
            <person name="Weinman A."/>
            <person name="Muench P."/>
            <person name="Garrido Oter R."/>
            <person name="Ver Loren van Themaat E."/>
            <person name="Dallerey J.-F."/>
            <person name="Damm U."/>
            <person name="Henrissat B."/>
            <person name="Lespinet O."/>
            <person name="Thon M."/>
            <person name="Kemen E."/>
            <person name="McHardy A.C."/>
            <person name="Schulze-Lefert P."/>
            <person name="O'Connell R.J."/>
        </authorList>
    </citation>
    <scope>NUCLEOTIDE SEQUENCE [LARGE SCALE GENOMIC DNA]</scope>
    <source>
        <strain evidence="5 6">MAFF 238704</strain>
    </source>
</reference>
<dbReference type="CDD" id="cd04301">
    <property type="entry name" value="NAT_SF"/>
    <property type="match status" value="1"/>
</dbReference>
<dbReference type="InterPro" id="IPR016181">
    <property type="entry name" value="Acyl_CoA_acyltransferase"/>
</dbReference>
<proteinExistence type="predicted"/>
<dbReference type="InterPro" id="IPR000182">
    <property type="entry name" value="GNAT_dom"/>
</dbReference>
<dbReference type="GO" id="GO:0004059">
    <property type="term" value="F:aralkylamine N-acetyltransferase activity"/>
    <property type="evidence" value="ECO:0007669"/>
    <property type="project" value="TreeGrafter"/>
</dbReference>
<dbReference type="InterPro" id="IPR051635">
    <property type="entry name" value="SNAT-like"/>
</dbReference>
<dbReference type="PANTHER" id="PTHR10908:SF0">
    <property type="entry name" value="SEROTONIN N-ACETYLTRANSFERASE"/>
    <property type="match status" value="1"/>
</dbReference>
<evidence type="ECO:0000256" key="2">
    <source>
        <dbReference type="ARBA" id="ARBA00023315"/>
    </source>
</evidence>
<comment type="caution">
    <text evidence="5">The sequence shown here is derived from an EMBL/GenBank/DDBJ whole genome shotgun (WGS) entry which is preliminary data.</text>
</comment>
<dbReference type="SUPFAM" id="SSF55729">
    <property type="entry name" value="Acyl-CoA N-acyltransferases (Nat)"/>
    <property type="match status" value="1"/>
</dbReference>
<gene>
    <name evidence="5" type="ORF">CI238_03858</name>
</gene>
<accession>A0A162PN36</accession>
<dbReference type="GO" id="GO:0005737">
    <property type="term" value="C:cytoplasm"/>
    <property type="evidence" value="ECO:0007669"/>
    <property type="project" value="TreeGrafter"/>
</dbReference>
<evidence type="ECO:0000256" key="3">
    <source>
        <dbReference type="SAM" id="MobiDB-lite"/>
    </source>
</evidence>
<dbReference type="EMBL" id="LFIW01000256">
    <property type="protein sequence ID" value="KZL87363.1"/>
    <property type="molecule type" value="Genomic_DNA"/>
</dbReference>
<keyword evidence="2" id="KW-0012">Acyltransferase</keyword>
<dbReference type="Pfam" id="PF13673">
    <property type="entry name" value="Acetyltransf_10"/>
    <property type="match status" value="1"/>
</dbReference>
<dbReference type="AlphaFoldDB" id="A0A162PN36"/>
<protein>
    <submittedName>
        <fullName evidence="5">Polyamine acetyltransferase</fullName>
    </submittedName>
</protein>
<feature type="domain" description="N-acetyltransferase" evidence="4">
    <location>
        <begin position="123"/>
        <end position="327"/>
    </location>
</feature>
<evidence type="ECO:0000313" key="6">
    <source>
        <dbReference type="Proteomes" id="UP000076584"/>
    </source>
</evidence>
<dbReference type="STRING" id="1573173.A0A162PN36"/>
<feature type="compositionally biased region" description="Acidic residues" evidence="3">
    <location>
        <begin position="77"/>
        <end position="90"/>
    </location>
</feature>
<dbReference type="PANTHER" id="PTHR10908">
    <property type="entry name" value="SEROTONIN N-ACETYLTRANSFERASE"/>
    <property type="match status" value="1"/>
</dbReference>
<feature type="compositionally biased region" description="Pro residues" evidence="3">
    <location>
        <begin position="26"/>
        <end position="39"/>
    </location>
</feature>
<dbReference type="Gene3D" id="3.40.630.30">
    <property type="match status" value="1"/>
</dbReference>
<evidence type="ECO:0000259" key="4">
    <source>
        <dbReference type="PROSITE" id="PS51186"/>
    </source>
</evidence>
<evidence type="ECO:0000256" key="1">
    <source>
        <dbReference type="ARBA" id="ARBA00022679"/>
    </source>
</evidence>
<feature type="region of interest" description="Disordered" evidence="3">
    <location>
        <begin position="68"/>
        <end position="90"/>
    </location>
</feature>
<keyword evidence="6" id="KW-1185">Reference proteome</keyword>
<name>A0A162PN36_COLIC</name>
<organism evidence="5 6">
    <name type="scientific">Colletotrichum incanum</name>
    <name type="common">Soybean anthracnose fungus</name>
    <dbReference type="NCBI Taxonomy" id="1573173"/>
    <lineage>
        <taxon>Eukaryota</taxon>
        <taxon>Fungi</taxon>
        <taxon>Dikarya</taxon>
        <taxon>Ascomycota</taxon>
        <taxon>Pezizomycotina</taxon>
        <taxon>Sordariomycetes</taxon>
        <taxon>Hypocreomycetidae</taxon>
        <taxon>Glomerellales</taxon>
        <taxon>Glomerellaceae</taxon>
        <taxon>Colletotrichum</taxon>
        <taxon>Colletotrichum spaethianum species complex</taxon>
    </lineage>
</organism>
<keyword evidence="1 5" id="KW-0808">Transferase</keyword>
<sequence length="342" mass="37375">LTGCLGSSLCDRPFLSHSSHTLALPTLPPHHMPPSPPTPSSHLPSPSTAYESNYITFHQCFIMPDEKDPPIAKADDDASDCAIDDSDDGDESYIEAQKSISDLKKRRASGRLSLCDLPFRWSPLILPLTESNVNSCVVLEEAAFPDPDHRTTREKFEYRLSTCSNICTGLFCSIVPSKAEGFPLPTLAVANVVETGRADEAKMVLLGHVVATLGNGPVVTDEDMAYPENWRGQKSSKDSSLGHKPMGRTVCLHSFAILPKLQNCGLGRLLMKAYLQQINESGIADRIALICQDWLVSYYQRFGFKCLGRSKTTFGGGGWNDMVIDLSGPPKKSTDALLTQDE</sequence>
<evidence type="ECO:0000313" key="5">
    <source>
        <dbReference type="EMBL" id="KZL87363.1"/>
    </source>
</evidence>
<feature type="region of interest" description="Disordered" evidence="3">
    <location>
        <begin position="25"/>
        <end position="46"/>
    </location>
</feature>
<dbReference type="Proteomes" id="UP000076584">
    <property type="component" value="Unassembled WGS sequence"/>
</dbReference>
<dbReference type="PROSITE" id="PS51186">
    <property type="entry name" value="GNAT"/>
    <property type="match status" value="1"/>
</dbReference>
<feature type="non-terminal residue" evidence="5">
    <location>
        <position position="1"/>
    </location>
</feature>